<evidence type="ECO:0000256" key="1">
    <source>
        <dbReference type="ARBA" id="ARBA00004123"/>
    </source>
</evidence>
<accession>A0A7I4Z027</accession>
<dbReference type="InterPro" id="IPR009057">
    <property type="entry name" value="Homeodomain-like_sf"/>
</dbReference>
<dbReference type="InterPro" id="IPR036388">
    <property type="entry name" value="WH-like_DNA-bd_sf"/>
</dbReference>
<evidence type="ECO:0000259" key="2">
    <source>
        <dbReference type="Pfam" id="PF13936"/>
    </source>
</evidence>
<dbReference type="Proteomes" id="UP000025227">
    <property type="component" value="Unplaced"/>
</dbReference>
<feature type="domain" description="Transposase IS30-like HTH" evidence="2">
    <location>
        <begin position="3"/>
        <end position="45"/>
    </location>
</feature>
<evidence type="ECO:0000313" key="5">
    <source>
        <dbReference type="WBParaSite" id="HCON_00163870-00001"/>
    </source>
</evidence>
<dbReference type="Gene3D" id="1.10.10.10">
    <property type="entry name" value="Winged helix-like DNA-binding domain superfamily/Winged helix DNA-binding domain"/>
    <property type="match status" value="2"/>
</dbReference>
<keyword evidence="4" id="KW-1185">Reference proteome</keyword>
<dbReference type="Pfam" id="PF21517">
    <property type="entry name" value="HTH_Tnp_Tc3_2_like"/>
    <property type="match status" value="1"/>
</dbReference>
<proteinExistence type="predicted"/>
<dbReference type="OrthoDB" id="9996331at2759"/>
<dbReference type="GO" id="GO:0005634">
    <property type="term" value="C:nucleus"/>
    <property type="evidence" value="ECO:0007669"/>
    <property type="project" value="UniProtKB-SubCell"/>
</dbReference>
<comment type="subcellular location">
    <subcellularLocation>
        <location evidence="1">Nucleus</location>
    </subcellularLocation>
</comment>
<organism evidence="4 5">
    <name type="scientific">Haemonchus contortus</name>
    <name type="common">Barber pole worm</name>
    <dbReference type="NCBI Taxonomy" id="6289"/>
    <lineage>
        <taxon>Eukaryota</taxon>
        <taxon>Metazoa</taxon>
        <taxon>Ecdysozoa</taxon>
        <taxon>Nematoda</taxon>
        <taxon>Chromadorea</taxon>
        <taxon>Rhabditida</taxon>
        <taxon>Rhabditina</taxon>
        <taxon>Rhabditomorpha</taxon>
        <taxon>Strongyloidea</taxon>
        <taxon>Trichostrongylidae</taxon>
        <taxon>Haemonchus</taxon>
    </lineage>
</organism>
<evidence type="ECO:0000313" key="4">
    <source>
        <dbReference type="Proteomes" id="UP000025227"/>
    </source>
</evidence>
<dbReference type="AlphaFoldDB" id="A0A7I4Z027"/>
<dbReference type="OMA" id="RNEMNRD"/>
<dbReference type="Pfam" id="PF13936">
    <property type="entry name" value="HTH_38"/>
    <property type="match status" value="1"/>
</dbReference>
<dbReference type="WBParaSite" id="HCON_00163870-00001">
    <property type="protein sequence ID" value="HCON_00163870-00001"/>
    <property type="gene ID" value="HCON_00163870"/>
</dbReference>
<protein>
    <submittedName>
        <fullName evidence="5">HTH_Tnp_Tc3_2 domain-containing protein</fullName>
    </submittedName>
</protein>
<dbReference type="InterPro" id="IPR048703">
    <property type="entry name" value="Tnp_Tc3-like_HTH"/>
</dbReference>
<reference evidence="5" key="1">
    <citation type="submission" date="2020-12" db="UniProtKB">
        <authorList>
            <consortium name="WormBaseParasite"/>
        </authorList>
    </citation>
    <scope>IDENTIFICATION</scope>
    <source>
        <strain evidence="5">MHco3</strain>
    </source>
</reference>
<feature type="domain" description="Transposable element Tc3 transposase-like DNA-binding HTH" evidence="3">
    <location>
        <begin position="64"/>
        <end position="102"/>
    </location>
</feature>
<dbReference type="InterPro" id="IPR025246">
    <property type="entry name" value="IS30-like_HTH"/>
</dbReference>
<dbReference type="SUPFAM" id="SSF46689">
    <property type="entry name" value="Homeodomain-like"/>
    <property type="match status" value="1"/>
</dbReference>
<sequence>MRRYTRLTNEDRIRIDALRRLGKSYLQISRELNIPKSTVASVVKKQSTNVPKKKPGRKPTISERDKRRLIHMASNSTRTARELAADCGISVSKWTVARVLKSSDHIASQKMKSAPRLTQSHREKRLLFARNEMNRDWTKITFSYEFLFHNGMLKKAEHMVGNTLGVRLMRNLEPSKMG</sequence>
<name>A0A7I4Z027_HAECO</name>
<evidence type="ECO:0000259" key="3">
    <source>
        <dbReference type="Pfam" id="PF21517"/>
    </source>
</evidence>